<sequence>MGFFKTEIILERKFENQDEAANWRADSEWHSKCSQCSVYLLRKCTGSGVAQYRNRQRNNPLTEFCVHATTCLSVAELQADGYRCTREAVEIRG</sequence>
<evidence type="ECO:0000313" key="2">
    <source>
        <dbReference type="Proteomes" id="UP000229531"/>
    </source>
</evidence>
<dbReference type="Proteomes" id="UP000229531">
    <property type="component" value="Unassembled WGS sequence"/>
</dbReference>
<protein>
    <submittedName>
        <fullName evidence="1">Uncharacterized protein</fullName>
    </submittedName>
</protein>
<comment type="caution">
    <text evidence="1">The sequence shown here is derived from an EMBL/GenBank/DDBJ whole genome shotgun (WGS) entry which is preliminary data.</text>
</comment>
<reference evidence="2" key="1">
    <citation type="submission" date="2017-09" db="EMBL/GenBank/DDBJ databases">
        <title>Depth-based differentiation of microbial function through sediment-hosted aquifers and enrichment of novel symbionts in the deep terrestrial subsurface.</title>
        <authorList>
            <person name="Probst A.J."/>
            <person name="Ladd B."/>
            <person name="Jarett J.K."/>
            <person name="Geller-Mcgrath D.E."/>
            <person name="Sieber C.M.K."/>
            <person name="Emerson J.B."/>
            <person name="Anantharaman K."/>
            <person name="Thomas B.C."/>
            <person name="Malmstrom R."/>
            <person name="Stieglmeier M."/>
            <person name="Klingl A."/>
            <person name="Woyke T."/>
            <person name="Ryan C.M."/>
            <person name="Banfield J.F."/>
        </authorList>
    </citation>
    <scope>NUCLEOTIDE SEQUENCE [LARGE SCALE GENOMIC DNA]</scope>
</reference>
<gene>
    <name evidence="1" type="ORF">COZ41_01620</name>
</gene>
<organism evidence="1 2">
    <name type="scientific">Candidatus Shapirobacteria bacterium CG_4_10_14_3_um_filter_35_13</name>
    <dbReference type="NCBI Taxonomy" id="1974873"/>
    <lineage>
        <taxon>Bacteria</taxon>
        <taxon>Candidatus Shapironibacteriota</taxon>
    </lineage>
</organism>
<dbReference type="AlphaFoldDB" id="A0A2M7LJ63"/>
<name>A0A2M7LJ63_9BACT</name>
<evidence type="ECO:0000313" key="1">
    <source>
        <dbReference type="EMBL" id="PIX68080.1"/>
    </source>
</evidence>
<proteinExistence type="predicted"/>
<dbReference type="EMBL" id="PFJG01000032">
    <property type="protein sequence ID" value="PIX68080.1"/>
    <property type="molecule type" value="Genomic_DNA"/>
</dbReference>
<accession>A0A2M7LJ63</accession>